<sequence length="238" mass="27841">MLELFEELPDLYKTLLSSGGGLFVGWIATYVNEKAKQKALKNENKNLVEETENIKSHYTEKLEEIKKDHQLEIAKRKYQYESKKDIYITFFKLLDTFNSEQSFSSQERIKEIIEEFNRNFTNAKTTKAQQNASIVFTKKLQAMSLDSNKDLIKLKQETNSIRLLASDEVIAKLDCLDEGYDLAMKESDHLLISMPKLIMKNDEEEMAEYKKKIQIHGQLIESIKKELIELMRKELTEI</sequence>
<gene>
    <name evidence="2" type="ORF">CHRY9293_03285</name>
</gene>
<dbReference type="EMBL" id="CACVBR010000043">
    <property type="protein sequence ID" value="CAA7197232.1"/>
    <property type="molecule type" value="Genomic_DNA"/>
</dbReference>
<name>A0A6N4XC45_9FLAO</name>
<dbReference type="AlphaFoldDB" id="A0A6N4XC45"/>
<evidence type="ECO:0000256" key="1">
    <source>
        <dbReference type="SAM" id="Coils"/>
    </source>
</evidence>
<feature type="coiled-coil region" evidence="1">
    <location>
        <begin position="30"/>
        <end position="68"/>
    </location>
</feature>
<dbReference type="RefSeq" id="WP_162033921.1">
    <property type="nucleotide sequence ID" value="NZ_CACVBR010000043.1"/>
</dbReference>
<evidence type="ECO:0000313" key="3">
    <source>
        <dbReference type="Proteomes" id="UP000445144"/>
    </source>
</evidence>
<accession>A0A6N4XC45</accession>
<keyword evidence="1" id="KW-0175">Coiled coil</keyword>
<proteinExistence type="predicted"/>
<keyword evidence="3" id="KW-1185">Reference proteome</keyword>
<evidence type="ECO:0000313" key="2">
    <source>
        <dbReference type="EMBL" id="CAA7197232.1"/>
    </source>
</evidence>
<reference evidence="2 3" key="1">
    <citation type="submission" date="2020-01" db="EMBL/GenBank/DDBJ databases">
        <authorList>
            <person name="Rodrigo-Torres L."/>
            <person name="Arahal R. D."/>
            <person name="Lucena T."/>
        </authorList>
    </citation>
    <scope>NUCLEOTIDE SEQUENCE [LARGE SCALE GENOMIC DNA]</scope>
    <source>
        <strain evidence="2 3">CECT 9293</strain>
    </source>
</reference>
<dbReference type="Proteomes" id="UP000445144">
    <property type="component" value="Unassembled WGS sequence"/>
</dbReference>
<organism evidence="2 3">
    <name type="scientific">Chryseobacterium potabilaquae</name>
    <dbReference type="NCBI Taxonomy" id="2675057"/>
    <lineage>
        <taxon>Bacteria</taxon>
        <taxon>Pseudomonadati</taxon>
        <taxon>Bacteroidota</taxon>
        <taxon>Flavobacteriia</taxon>
        <taxon>Flavobacteriales</taxon>
        <taxon>Weeksellaceae</taxon>
        <taxon>Chryseobacterium group</taxon>
        <taxon>Chryseobacterium</taxon>
    </lineage>
</organism>
<protein>
    <submittedName>
        <fullName evidence="2">Uncharacterized protein</fullName>
    </submittedName>
</protein>